<dbReference type="RefSeq" id="WP_129080375.1">
    <property type="nucleotide sequence ID" value="NZ_QOUX01000047.1"/>
</dbReference>
<dbReference type="AlphaFoldDB" id="A0A4Q0VM22"/>
<reference evidence="2 3" key="1">
    <citation type="journal article" date="2019" name="Int. J. Syst. Evol. Microbiol.">
        <title>Anaerobacillus alkaliphilus sp. nov., a novel alkaliphilic and moderately halophilic bacterium.</title>
        <authorList>
            <person name="Borsodi A.K."/>
            <person name="Aszalos J.M."/>
            <person name="Bihari P."/>
            <person name="Nagy I."/>
            <person name="Schumann P."/>
            <person name="Sproer C."/>
            <person name="Kovacs A.L."/>
            <person name="Boka K."/>
            <person name="Dobosy P."/>
            <person name="Ovari M."/>
            <person name="Szili-Kovacs T."/>
            <person name="Toth E."/>
        </authorList>
    </citation>
    <scope>NUCLEOTIDE SEQUENCE [LARGE SCALE GENOMIC DNA]</scope>
    <source>
        <strain evidence="2 3">B16-10</strain>
    </source>
</reference>
<evidence type="ECO:0000256" key="1">
    <source>
        <dbReference type="SAM" id="Phobius"/>
    </source>
</evidence>
<protein>
    <recommendedName>
        <fullName evidence="4">Tetratricopeptide repeat protein</fullName>
    </recommendedName>
</protein>
<gene>
    <name evidence="2" type="ORF">DS745_22040</name>
</gene>
<evidence type="ECO:0008006" key="4">
    <source>
        <dbReference type="Google" id="ProtNLM"/>
    </source>
</evidence>
<organism evidence="2 3">
    <name type="scientific">Anaerobacillus alkaliphilus</name>
    <dbReference type="NCBI Taxonomy" id="1548597"/>
    <lineage>
        <taxon>Bacteria</taxon>
        <taxon>Bacillati</taxon>
        <taxon>Bacillota</taxon>
        <taxon>Bacilli</taxon>
        <taxon>Bacillales</taxon>
        <taxon>Bacillaceae</taxon>
        <taxon>Anaerobacillus</taxon>
    </lineage>
</organism>
<keyword evidence="1" id="KW-0812">Transmembrane</keyword>
<sequence length="207" mass="24387">MRFFTTFMISLGVFLLLTLFNINGIFSFITIGILILFIVMYPILHGSFLETNIDKIEKFLLKNKHNPNLYIIYALANERDEEINQLTEQLISKTGQKSRQSIYKIIRSLYFKDVLEAKKEIQNITAPEYKHYYQALILLEENRITEADPWIGKVSKPWMKYALLAERAKKQGNLDEACAFATKAKQQTKGLQHYLLHKTYEREFKMY</sequence>
<name>A0A4Q0VM22_9BACI</name>
<keyword evidence="1" id="KW-1133">Transmembrane helix</keyword>
<keyword evidence="3" id="KW-1185">Reference proteome</keyword>
<proteinExistence type="predicted"/>
<feature type="transmembrane region" description="Helical" evidence="1">
    <location>
        <begin position="12"/>
        <end position="44"/>
    </location>
</feature>
<dbReference type="OrthoDB" id="2972906at2"/>
<evidence type="ECO:0000313" key="2">
    <source>
        <dbReference type="EMBL" id="RXI96398.1"/>
    </source>
</evidence>
<comment type="caution">
    <text evidence="2">The sequence shown here is derived from an EMBL/GenBank/DDBJ whole genome shotgun (WGS) entry which is preliminary data.</text>
</comment>
<keyword evidence="1" id="KW-0472">Membrane</keyword>
<dbReference type="Proteomes" id="UP000290649">
    <property type="component" value="Unassembled WGS sequence"/>
</dbReference>
<dbReference type="EMBL" id="QOUX01000047">
    <property type="protein sequence ID" value="RXI96398.1"/>
    <property type="molecule type" value="Genomic_DNA"/>
</dbReference>
<accession>A0A4Q0VM22</accession>
<evidence type="ECO:0000313" key="3">
    <source>
        <dbReference type="Proteomes" id="UP000290649"/>
    </source>
</evidence>